<evidence type="ECO:0000313" key="1">
    <source>
        <dbReference type="EMBL" id="ACM91099.1"/>
    </source>
</evidence>
<organism evidence="1">
    <name type="scientific">uncultured bacterium Rlip1</name>
    <dbReference type="NCBI Taxonomy" id="581114"/>
    <lineage>
        <taxon>Bacteria</taxon>
        <taxon>environmental samples</taxon>
    </lineage>
</organism>
<sequence>MRDFSFVFIGCIFLTRDFGTWDARLVLSRVSKSRVSCLTLQKYTEKTLVKRFSRPPKVLSL</sequence>
<accession>C0K069</accession>
<reference evidence="1" key="1">
    <citation type="journal article" date="2009" name="Biochem. Biophys. Res. Commun.">
        <title>Isolation and biochemical characterization of two lipases from a metagenomic library of China Holstein cow rumen.</title>
        <authorList>
            <person name="Liu K."/>
            <person name="Wang J."/>
            <person name="Bu D."/>
            <person name="Zhao S."/>
            <person name="McSweeney C."/>
            <person name="Yu P."/>
            <person name="Li D."/>
        </authorList>
    </citation>
    <scope>NUCLEOTIDE SEQUENCE</scope>
</reference>
<dbReference type="AlphaFoldDB" id="C0K069"/>
<proteinExistence type="predicted"/>
<protein>
    <submittedName>
        <fullName evidence="1">Uncharacterized protein</fullName>
    </submittedName>
</protein>
<name>C0K069_9BACT</name>
<dbReference type="EMBL" id="FJ529693">
    <property type="protein sequence ID" value="ACM91099.1"/>
    <property type="molecule type" value="Genomic_DNA"/>
</dbReference>